<name>A0A511YZ73_9CELL</name>
<protein>
    <submittedName>
        <fullName evidence="1">Uncharacterized protein</fullName>
    </submittedName>
</protein>
<evidence type="ECO:0000313" key="1">
    <source>
        <dbReference type="EMBL" id="GEN80500.1"/>
    </source>
</evidence>
<comment type="caution">
    <text evidence="1">The sequence shown here is derived from an EMBL/GenBank/DDBJ whole genome shotgun (WGS) entry which is preliminary data.</text>
</comment>
<reference evidence="1 2" key="1">
    <citation type="submission" date="2019-07" db="EMBL/GenBank/DDBJ databases">
        <title>Whole genome shotgun sequence of Actinotalea fermentans NBRC 105374.</title>
        <authorList>
            <person name="Hosoyama A."/>
            <person name="Uohara A."/>
            <person name="Ohji S."/>
            <person name="Ichikawa N."/>
        </authorList>
    </citation>
    <scope>NUCLEOTIDE SEQUENCE [LARGE SCALE GENOMIC DNA]</scope>
    <source>
        <strain evidence="1 2">NBRC 105374</strain>
    </source>
</reference>
<sequence length="105" mass="11100">MTDPLEVDFEELRAAARAAFAVADDLSAIGNAEPLAARDAYEWSLAPSTGRFAARFGHFVRELGRNADDAGEVLRIAAEAYLADDIVAPLEFGHLGEGLPSGALV</sequence>
<evidence type="ECO:0000313" key="2">
    <source>
        <dbReference type="Proteomes" id="UP000321484"/>
    </source>
</evidence>
<dbReference type="OrthoDB" id="9990236at2"/>
<dbReference type="AlphaFoldDB" id="A0A511YZ73"/>
<dbReference type="Proteomes" id="UP000321484">
    <property type="component" value="Unassembled WGS sequence"/>
</dbReference>
<accession>A0A511YZ73</accession>
<proteinExistence type="predicted"/>
<dbReference type="EMBL" id="BJYK01000008">
    <property type="protein sequence ID" value="GEN80500.1"/>
    <property type="molecule type" value="Genomic_DNA"/>
</dbReference>
<organism evidence="1 2">
    <name type="scientific">Actinotalea fermentans</name>
    <dbReference type="NCBI Taxonomy" id="43671"/>
    <lineage>
        <taxon>Bacteria</taxon>
        <taxon>Bacillati</taxon>
        <taxon>Actinomycetota</taxon>
        <taxon>Actinomycetes</taxon>
        <taxon>Micrococcales</taxon>
        <taxon>Cellulomonadaceae</taxon>
        <taxon>Actinotalea</taxon>
    </lineage>
</organism>
<dbReference type="RefSeq" id="WP_034249060.1">
    <property type="nucleotide sequence ID" value="NZ_BJYK01000008.1"/>
</dbReference>
<keyword evidence="2" id="KW-1185">Reference proteome</keyword>
<gene>
    <name evidence="1" type="ORF">AFE02nite_22340</name>
</gene>